<evidence type="ECO:0000256" key="1">
    <source>
        <dbReference type="SAM" id="SignalP"/>
    </source>
</evidence>
<protein>
    <submittedName>
        <fullName evidence="4">WAP four-disulfide core domain protein 10A-like</fullName>
    </submittedName>
</protein>
<dbReference type="OrthoDB" id="9704645at2759"/>
<evidence type="ECO:0000313" key="3">
    <source>
        <dbReference type="Proteomes" id="UP000515165"/>
    </source>
</evidence>
<accession>A0A6J2FI88</accession>
<evidence type="ECO:0000259" key="2">
    <source>
        <dbReference type="Pfam" id="PF00095"/>
    </source>
</evidence>
<gene>
    <name evidence="4" type="primary">LOC113938506</name>
</gene>
<sequence>MKWLVLQLLTLYCLVIMPVTGGIGENPEPVTKRPDFILVYPKLRECSRNPTYYECHRKCKYSWNCALGYECCFSVCGTICLNIRQIETFIEDTSPSTKAETTLYPTTTTESWDTDIN</sequence>
<dbReference type="InterPro" id="IPR008197">
    <property type="entry name" value="WAP_dom"/>
</dbReference>
<organism evidence="3 4">
    <name type="scientific">Zalophus californianus</name>
    <name type="common">California sealion</name>
    <dbReference type="NCBI Taxonomy" id="9704"/>
    <lineage>
        <taxon>Eukaryota</taxon>
        <taxon>Metazoa</taxon>
        <taxon>Chordata</taxon>
        <taxon>Craniata</taxon>
        <taxon>Vertebrata</taxon>
        <taxon>Euteleostomi</taxon>
        <taxon>Mammalia</taxon>
        <taxon>Eutheria</taxon>
        <taxon>Laurasiatheria</taxon>
        <taxon>Carnivora</taxon>
        <taxon>Caniformia</taxon>
        <taxon>Pinnipedia</taxon>
        <taxon>Otariidae</taxon>
        <taxon>Zalophus</taxon>
    </lineage>
</organism>
<dbReference type="Proteomes" id="UP000515165">
    <property type="component" value="Chromosome 8"/>
</dbReference>
<feature type="chain" id="PRO_5027639778" evidence="1">
    <location>
        <begin position="25"/>
        <end position="117"/>
    </location>
</feature>
<keyword evidence="1" id="KW-0732">Signal</keyword>
<dbReference type="GO" id="GO:0005576">
    <property type="term" value="C:extracellular region"/>
    <property type="evidence" value="ECO:0007669"/>
    <property type="project" value="InterPro"/>
</dbReference>
<reference evidence="4" key="1">
    <citation type="submission" date="2025-08" db="UniProtKB">
        <authorList>
            <consortium name="RefSeq"/>
        </authorList>
    </citation>
    <scope>IDENTIFICATION</scope>
    <source>
        <tissue evidence="4">Blood</tissue>
    </source>
</reference>
<name>A0A6J2FI88_ZALCA</name>
<feature type="domain" description="WAP" evidence="2">
    <location>
        <begin position="44"/>
        <end position="82"/>
    </location>
</feature>
<dbReference type="KEGG" id="zca:113938506"/>
<feature type="signal peptide" evidence="1">
    <location>
        <begin position="1"/>
        <end position="24"/>
    </location>
</feature>
<dbReference type="GeneID" id="113938506"/>
<dbReference type="AlphaFoldDB" id="A0A6J2FI88"/>
<dbReference type="Pfam" id="PF00095">
    <property type="entry name" value="WAP"/>
    <property type="match status" value="1"/>
</dbReference>
<proteinExistence type="predicted"/>
<dbReference type="GO" id="GO:0030414">
    <property type="term" value="F:peptidase inhibitor activity"/>
    <property type="evidence" value="ECO:0007669"/>
    <property type="project" value="InterPro"/>
</dbReference>
<evidence type="ECO:0000313" key="4">
    <source>
        <dbReference type="RefSeq" id="XP_027479689.2"/>
    </source>
</evidence>
<keyword evidence="3" id="KW-1185">Reference proteome</keyword>
<dbReference type="RefSeq" id="XP_027479689.2">
    <property type="nucleotide sequence ID" value="XM_027623888.2"/>
</dbReference>